<dbReference type="Gene3D" id="1.20.1090.10">
    <property type="entry name" value="Dehydroquinate synthase-like - alpha domain"/>
    <property type="match status" value="1"/>
</dbReference>
<keyword evidence="2" id="KW-0456">Lyase</keyword>
<evidence type="ECO:0000256" key="1">
    <source>
        <dbReference type="ARBA" id="ARBA00023027"/>
    </source>
</evidence>
<evidence type="ECO:0000256" key="2">
    <source>
        <dbReference type="ARBA" id="ARBA00023239"/>
    </source>
</evidence>
<dbReference type="AlphaFoldDB" id="X1F7K5"/>
<dbReference type="SUPFAM" id="SSF56796">
    <property type="entry name" value="Dehydroquinate synthase-like"/>
    <property type="match status" value="1"/>
</dbReference>
<gene>
    <name evidence="3" type="ORF">S03H2_11267</name>
</gene>
<comment type="caution">
    <text evidence="3">The sequence shown here is derived from an EMBL/GenBank/DDBJ whole genome shotgun (WGS) entry which is preliminary data.</text>
</comment>
<dbReference type="GO" id="GO:0009073">
    <property type="term" value="P:aromatic amino acid family biosynthetic process"/>
    <property type="evidence" value="ECO:0007669"/>
    <property type="project" value="TreeGrafter"/>
</dbReference>
<dbReference type="PANTHER" id="PTHR43622">
    <property type="entry name" value="3-DEHYDROQUINATE SYNTHASE"/>
    <property type="match status" value="1"/>
</dbReference>
<feature type="non-terminal residue" evidence="3">
    <location>
        <position position="1"/>
    </location>
</feature>
<evidence type="ECO:0008006" key="4">
    <source>
        <dbReference type="Google" id="ProtNLM"/>
    </source>
</evidence>
<evidence type="ECO:0000313" key="3">
    <source>
        <dbReference type="EMBL" id="GAH40917.1"/>
    </source>
</evidence>
<reference evidence="3" key="1">
    <citation type="journal article" date="2014" name="Front. Microbiol.">
        <title>High frequency of phylogenetically diverse reductive dehalogenase-homologous genes in deep subseafloor sedimentary metagenomes.</title>
        <authorList>
            <person name="Kawai M."/>
            <person name="Futagami T."/>
            <person name="Toyoda A."/>
            <person name="Takaki Y."/>
            <person name="Nishi S."/>
            <person name="Hori S."/>
            <person name="Arai W."/>
            <person name="Tsubouchi T."/>
            <person name="Morono Y."/>
            <person name="Uchiyama I."/>
            <person name="Ito T."/>
            <person name="Fujiyama A."/>
            <person name="Inagaki F."/>
            <person name="Takami H."/>
        </authorList>
    </citation>
    <scope>NUCLEOTIDE SEQUENCE</scope>
    <source>
        <strain evidence="3">Expedition CK06-06</strain>
    </source>
</reference>
<dbReference type="GO" id="GO:0003856">
    <property type="term" value="F:3-dehydroquinate synthase activity"/>
    <property type="evidence" value="ECO:0007669"/>
    <property type="project" value="TreeGrafter"/>
</dbReference>
<proteinExistence type="predicted"/>
<accession>X1F7K5</accession>
<protein>
    <recommendedName>
        <fullName evidence="4">3-dehydroquinate synthase domain-containing protein</fullName>
    </recommendedName>
</protein>
<dbReference type="EMBL" id="BARU01005755">
    <property type="protein sequence ID" value="GAH40917.1"/>
    <property type="molecule type" value="Genomic_DNA"/>
</dbReference>
<name>X1F7K5_9ZZZZ</name>
<organism evidence="3">
    <name type="scientific">marine sediment metagenome</name>
    <dbReference type="NCBI Taxonomy" id="412755"/>
    <lineage>
        <taxon>unclassified sequences</taxon>
        <taxon>metagenomes</taxon>
        <taxon>ecological metagenomes</taxon>
    </lineage>
</organism>
<dbReference type="InterPro" id="IPR050071">
    <property type="entry name" value="Dehydroquinate_synthase"/>
</dbReference>
<sequence>VKMGILAEGDLIRLKRVIEKAGLPTEMPNLKVDKVIQAMRHDKKVLNDKVRFVLLKSIGDVFITDEVSPSLIEEVLAGADEET</sequence>
<dbReference type="PANTHER" id="PTHR43622:SF7">
    <property type="entry name" value="3-DEHYDROQUINATE SYNTHASE, CHLOROPLASTIC"/>
    <property type="match status" value="1"/>
</dbReference>
<keyword evidence="1" id="KW-0520">NAD</keyword>